<dbReference type="VEuPathDB" id="PlasmoDB:PocGH01_14072400"/>
<dbReference type="PANTHER" id="PTHR12411">
    <property type="entry name" value="CYSTEINE PROTEASE FAMILY C1-RELATED"/>
    <property type="match status" value="1"/>
</dbReference>
<dbReference type="SUPFAM" id="SSF54001">
    <property type="entry name" value="Cysteine proteinases"/>
    <property type="match status" value="1"/>
</dbReference>
<reference evidence="20 21" key="1">
    <citation type="submission" date="2016-06" db="EMBL/GenBank/DDBJ databases">
        <authorList>
            <consortium name="Pathogen Informatics"/>
        </authorList>
    </citation>
    <scope>NUCLEOTIDE SEQUENCE [LARGE SCALE GENOMIC DNA]</scope>
    <source>
        <strain evidence="20">PocGH01</strain>
    </source>
</reference>
<dbReference type="Pfam" id="PF08773">
    <property type="entry name" value="CathepsinC_exc"/>
    <property type="match status" value="1"/>
</dbReference>
<comment type="catalytic activity">
    <reaction evidence="1">
        <text>Release of an N-terminal dipeptide, Xaa-Yaa-|-Zaa-, except when Xaa is Arg or Lys, or Yaa or Zaa is Pro.</text>
        <dbReference type="EC" id="3.4.14.1"/>
    </reaction>
</comment>
<evidence type="ECO:0000256" key="14">
    <source>
        <dbReference type="ARBA" id="ARBA00029779"/>
    </source>
</evidence>
<dbReference type="PROSITE" id="PS00639">
    <property type="entry name" value="THIOL_PROTEASE_HIS"/>
    <property type="match status" value="1"/>
</dbReference>
<evidence type="ECO:0000256" key="2">
    <source>
        <dbReference type="ARBA" id="ARBA00001923"/>
    </source>
</evidence>
<dbReference type="SUPFAM" id="SSF75001">
    <property type="entry name" value="Dipeptidyl peptidase I (cathepsin C), exclusion domain"/>
    <property type="match status" value="1"/>
</dbReference>
<comment type="subcellular location">
    <subcellularLocation>
        <location evidence="3">Membrane</location>
    </subcellularLocation>
</comment>
<evidence type="ECO:0000259" key="19">
    <source>
        <dbReference type="SMART" id="SM00645"/>
    </source>
</evidence>
<evidence type="ECO:0000256" key="12">
    <source>
        <dbReference type="ARBA" id="ARBA00023214"/>
    </source>
</evidence>
<dbReference type="PRINTS" id="PR00705">
    <property type="entry name" value="PAPAIN"/>
</dbReference>
<evidence type="ECO:0000256" key="1">
    <source>
        <dbReference type="ARBA" id="ARBA00000738"/>
    </source>
</evidence>
<keyword evidence="21" id="KW-1185">Reference proteome</keyword>
<dbReference type="AlphaFoldDB" id="A0A1D3UAZ6"/>
<dbReference type="EMBL" id="LT594595">
    <property type="protein sequence ID" value="SCQ17279.1"/>
    <property type="molecule type" value="Genomic_DNA"/>
</dbReference>
<keyword evidence="9" id="KW-0865">Zymogen</keyword>
<evidence type="ECO:0000256" key="7">
    <source>
        <dbReference type="ARBA" id="ARBA00014709"/>
    </source>
</evidence>
<dbReference type="InterPro" id="IPR025661">
    <property type="entry name" value="Pept_asp_AS"/>
</dbReference>
<evidence type="ECO:0000256" key="15">
    <source>
        <dbReference type="ARBA" id="ARBA00030778"/>
    </source>
</evidence>
<protein>
    <recommendedName>
        <fullName evidence="7">Dipeptidyl peptidase 1</fullName>
        <ecNumber evidence="6">3.4.14.1</ecNumber>
    </recommendedName>
    <alternativeName>
        <fullName evidence="14">Cathepsin C</fullName>
    </alternativeName>
    <alternativeName>
        <fullName evidence="13">Cathepsin J</fullName>
    </alternativeName>
    <alternativeName>
        <fullName evidence="16">Dipeptidyl peptidase I</fullName>
    </alternativeName>
    <alternativeName>
        <fullName evidence="15">Dipeptidyl transferase</fullName>
    </alternativeName>
</protein>
<keyword evidence="8" id="KW-0472">Membrane</keyword>
<keyword evidence="20" id="KW-0645">Protease</keyword>
<evidence type="ECO:0000256" key="13">
    <source>
        <dbReference type="ARBA" id="ARBA00029762"/>
    </source>
</evidence>
<evidence type="ECO:0000256" key="16">
    <source>
        <dbReference type="ARBA" id="ARBA00032961"/>
    </source>
</evidence>
<feature type="signal peptide" evidence="18">
    <location>
        <begin position="1"/>
        <end position="21"/>
    </location>
</feature>
<dbReference type="GO" id="GO:0008234">
    <property type="term" value="F:cysteine-type peptidase activity"/>
    <property type="evidence" value="ECO:0007669"/>
    <property type="project" value="InterPro"/>
</dbReference>
<comment type="subunit">
    <text evidence="5">Tetramer of heterotrimers consisting of exclusion domain, heavy- and light chains.</text>
</comment>
<dbReference type="GO" id="GO:0004177">
    <property type="term" value="F:aminopeptidase activity"/>
    <property type="evidence" value="ECO:0007669"/>
    <property type="project" value="UniProtKB-KW"/>
</dbReference>
<name>A0A1D3UAZ6_PLAOA</name>
<dbReference type="OrthoDB" id="640249at2759"/>
<dbReference type="InterPro" id="IPR014882">
    <property type="entry name" value="CathepsinC_exc"/>
</dbReference>
<evidence type="ECO:0000256" key="10">
    <source>
        <dbReference type="ARBA" id="ARBA00023157"/>
    </source>
</evidence>
<evidence type="ECO:0000256" key="6">
    <source>
        <dbReference type="ARBA" id="ARBA00012059"/>
    </source>
</evidence>
<dbReference type="InterPro" id="IPR038765">
    <property type="entry name" value="Papain-like_cys_pep_sf"/>
</dbReference>
<proteinExistence type="inferred from homology"/>
<evidence type="ECO:0000256" key="11">
    <source>
        <dbReference type="ARBA" id="ARBA00023180"/>
    </source>
</evidence>
<gene>
    <name evidence="20" type="primary">PocGH01_14072400</name>
    <name evidence="20" type="ORF">POCGH01_14072400</name>
</gene>
<evidence type="ECO:0000313" key="21">
    <source>
        <dbReference type="Proteomes" id="UP000242942"/>
    </source>
</evidence>
<dbReference type="SMART" id="SM00645">
    <property type="entry name" value="Pept_C1"/>
    <property type="match status" value="1"/>
</dbReference>
<comment type="function">
    <text evidence="17">Thiol protease. Has dipeptidylpeptidase activity. Active against a broad range of dipeptide substrates composed of both polar and hydrophobic amino acids. Proline cannot occupy the P1 position and arginine cannot occupy the P2 position of the substrate. Can act as both an exopeptidase and endopeptidase. Activates serine proteases such as elastase, cathepsin G and granzymes A and B.</text>
</comment>
<accession>A0A1D3UAZ6</accession>
<feature type="chain" id="PRO_5018559698" description="Dipeptidyl peptidase 1" evidence="18">
    <location>
        <begin position="22"/>
        <end position="566"/>
    </location>
</feature>
<dbReference type="InterPro" id="IPR013128">
    <property type="entry name" value="Peptidase_C1A"/>
</dbReference>
<dbReference type="Gene3D" id="2.40.128.80">
    <property type="entry name" value="Cathepsin C, exclusion domain"/>
    <property type="match status" value="1"/>
</dbReference>
<feature type="domain" description="Peptidase C1A papain C-terminal" evidence="19">
    <location>
        <begin position="288"/>
        <end position="552"/>
    </location>
</feature>
<keyword evidence="20" id="KW-0031">Aminopeptidase</keyword>
<evidence type="ECO:0000313" key="20">
    <source>
        <dbReference type="EMBL" id="SCQ17279.1"/>
    </source>
</evidence>
<dbReference type="PROSITE" id="PS00640">
    <property type="entry name" value="THIOL_PROTEASE_ASN"/>
    <property type="match status" value="1"/>
</dbReference>
<dbReference type="GO" id="GO:0016020">
    <property type="term" value="C:membrane"/>
    <property type="evidence" value="ECO:0007669"/>
    <property type="project" value="UniProtKB-SubCell"/>
</dbReference>
<evidence type="ECO:0000256" key="3">
    <source>
        <dbReference type="ARBA" id="ARBA00004370"/>
    </source>
</evidence>
<organism evidence="20 21">
    <name type="scientific">Plasmodium ovale</name>
    <name type="common">malaria parasite P. ovale</name>
    <dbReference type="NCBI Taxonomy" id="36330"/>
    <lineage>
        <taxon>Eukaryota</taxon>
        <taxon>Sar</taxon>
        <taxon>Alveolata</taxon>
        <taxon>Apicomplexa</taxon>
        <taxon>Aconoidasida</taxon>
        <taxon>Haemosporida</taxon>
        <taxon>Plasmodiidae</taxon>
        <taxon>Plasmodium</taxon>
        <taxon>Plasmodium (Plasmodium)</taxon>
    </lineage>
</organism>
<dbReference type="PROSITE" id="PS00139">
    <property type="entry name" value="THIOL_PROTEASE_CYS"/>
    <property type="match status" value="1"/>
</dbReference>
<keyword evidence="10" id="KW-1015">Disulfide bond</keyword>
<dbReference type="Gene3D" id="3.90.70.10">
    <property type="entry name" value="Cysteine proteinases"/>
    <property type="match status" value="1"/>
</dbReference>
<dbReference type="GO" id="GO:0006508">
    <property type="term" value="P:proteolysis"/>
    <property type="evidence" value="ECO:0007669"/>
    <property type="project" value="InterPro"/>
</dbReference>
<evidence type="ECO:0000256" key="4">
    <source>
        <dbReference type="ARBA" id="ARBA00008455"/>
    </source>
</evidence>
<evidence type="ECO:0000256" key="5">
    <source>
        <dbReference type="ARBA" id="ARBA00011610"/>
    </source>
</evidence>
<dbReference type="InterPro" id="IPR036496">
    <property type="entry name" value="CathepsinC_exc_dom_sf"/>
</dbReference>
<dbReference type="Pfam" id="PF00112">
    <property type="entry name" value="Peptidase_C1"/>
    <property type="match status" value="1"/>
</dbReference>
<dbReference type="InterPro" id="IPR025660">
    <property type="entry name" value="Pept_his_AS"/>
</dbReference>
<evidence type="ECO:0000256" key="17">
    <source>
        <dbReference type="ARBA" id="ARBA00045556"/>
    </source>
</evidence>
<evidence type="ECO:0000256" key="9">
    <source>
        <dbReference type="ARBA" id="ARBA00023145"/>
    </source>
</evidence>
<dbReference type="Proteomes" id="UP000242942">
    <property type="component" value="Chromosome 14"/>
</dbReference>
<dbReference type="InterPro" id="IPR000169">
    <property type="entry name" value="Pept_cys_AS"/>
</dbReference>
<evidence type="ECO:0000256" key="18">
    <source>
        <dbReference type="SAM" id="SignalP"/>
    </source>
</evidence>
<keyword evidence="18" id="KW-0732">Signal</keyword>
<keyword evidence="11" id="KW-0325">Glycoprotein</keyword>
<keyword evidence="20" id="KW-0378">Hydrolase</keyword>
<sequence length="566" mass="65289">MPYLLFFLSFVAFSWVGLVRGDLPIHALMGDVTGVWKFSVTKKLSDRPEHCGGGIPNRNSENLSADLTNYERFLERTYGELESFSVNLTMEKINVSNEPPPRNRWTFLAVRSADLANKVVGRWTMVYDEGFEVRLKGRRYFGLFKYERQSSEKCPEPIENKSATDANCYQTDPRKIKIGWMLDEKVEKKSKTKIFHWGCFYAQKNDKAVVSSFVIQGSKGEERRSENGGVPSFTSLGQRANYKKVRFAIPEFREKTKTSLVNIYGTARERIYGCLKRDDLGANIRLTLPKEFTWGDPYSDDNFDEEVEDQRECGSCYAMSSVYCLEKRFEIKYRQIYKKKIKIEKLSYQSVLSCSPYNQGCDGGYPYLVGKHMYEYGVLTQNCMNYENNDTKECTVDMGSLNKTFTNLQKKKNEYEIYYASDYNYVNGCYECSNEYNMMTEILQHGPIVAAINATAHLLHIYNVDNKNFVYDTTNNENMVCDVPNEGFNGWQQTNHAVTIVGWGEHLGELKNVVKYWIVRNTWGKKWGYKGFMKLRRGVNLAGIETQAVYIDPDFSRGAAAQSLQR</sequence>
<dbReference type="EC" id="3.4.14.1" evidence="6"/>
<evidence type="ECO:0000256" key="8">
    <source>
        <dbReference type="ARBA" id="ARBA00023136"/>
    </source>
</evidence>
<dbReference type="GO" id="GO:0008239">
    <property type="term" value="F:dipeptidyl-peptidase activity"/>
    <property type="evidence" value="ECO:0007669"/>
    <property type="project" value="UniProtKB-EC"/>
</dbReference>
<keyword evidence="12" id="KW-0868">Chloride</keyword>
<dbReference type="InterPro" id="IPR000668">
    <property type="entry name" value="Peptidase_C1A_C"/>
</dbReference>
<comment type="cofactor">
    <cofactor evidence="2">
        <name>chloride</name>
        <dbReference type="ChEBI" id="CHEBI:17996"/>
    </cofactor>
</comment>
<dbReference type="VEuPathDB" id="PlasmoDB:POWCR01_140066500"/>
<comment type="similarity">
    <text evidence="4">Belongs to the peptidase C1 family.</text>
</comment>